<proteinExistence type="predicted"/>
<dbReference type="PANTHER" id="PTHR12334">
    <property type="entry name" value="BAG FAMILY MOLECULAR CHAPERONE REGULATOR 2"/>
    <property type="match status" value="1"/>
</dbReference>
<name>A0A7R8ZEQ3_TIMDO</name>
<dbReference type="GO" id="GO:0051087">
    <property type="term" value="F:protein-folding chaperone binding"/>
    <property type="evidence" value="ECO:0007669"/>
    <property type="project" value="InterPro"/>
</dbReference>
<protein>
    <recommendedName>
        <fullName evidence="2">BAG family molecular chaperone regulator 2</fullName>
    </recommendedName>
</protein>
<sequence>MDAGRKYLNRCLVRVKSLAVASKAAIPLPYSDNWNMEIDKDWQGCSEADSSSQVPQIIEANPDSPQKSPKDRLIDLFDQVEKHVERMRRDALRMEEEKDILLTTLDTLRNSEMMIELNESEREEVNHFAEHIFNRCLTVEVHVKTTRDPMQEDSLHQVNSYIDSLVVSLREDPTGTKTRCVMYMNACSSQAQGAADKNFEAVILGCTLDDQKRIKKRLQGLLDYIDTSTRFG</sequence>
<dbReference type="Gene3D" id="1.20.58.890">
    <property type="match status" value="1"/>
</dbReference>
<dbReference type="InterPro" id="IPR037689">
    <property type="entry name" value="BAG2"/>
</dbReference>
<dbReference type="GO" id="GO:0050821">
    <property type="term" value="P:protein stabilization"/>
    <property type="evidence" value="ECO:0007669"/>
    <property type="project" value="TreeGrafter"/>
</dbReference>
<dbReference type="GO" id="GO:0000774">
    <property type="term" value="F:adenyl-nucleotide exchange factor activity"/>
    <property type="evidence" value="ECO:0007669"/>
    <property type="project" value="InterPro"/>
</dbReference>
<dbReference type="AlphaFoldDB" id="A0A7R8ZEQ3"/>
<organism evidence="1">
    <name type="scientific">Timema douglasi</name>
    <name type="common">Walking stick</name>
    <dbReference type="NCBI Taxonomy" id="61478"/>
    <lineage>
        <taxon>Eukaryota</taxon>
        <taxon>Metazoa</taxon>
        <taxon>Ecdysozoa</taxon>
        <taxon>Arthropoda</taxon>
        <taxon>Hexapoda</taxon>
        <taxon>Insecta</taxon>
        <taxon>Pterygota</taxon>
        <taxon>Neoptera</taxon>
        <taxon>Polyneoptera</taxon>
        <taxon>Phasmatodea</taxon>
        <taxon>Timematodea</taxon>
        <taxon>Timematoidea</taxon>
        <taxon>Timematidae</taxon>
        <taxon>Timema</taxon>
    </lineage>
</organism>
<accession>A0A7R8ZEQ3</accession>
<dbReference type="PANTHER" id="PTHR12334:SF6">
    <property type="entry name" value="BAG FAMILY MOLECULAR CHAPERONE REGULATOR 2"/>
    <property type="match status" value="1"/>
</dbReference>
<dbReference type="EMBL" id="OA569583">
    <property type="protein sequence ID" value="CAD7202607.1"/>
    <property type="molecule type" value="Genomic_DNA"/>
</dbReference>
<reference evidence="1" key="1">
    <citation type="submission" date="2020-11" db="EMBL/GenBank/DDBJ databases">
        <authorList>
            <person name="Tran Van P."/>
        </authorList>
    </citation>
    <scope>NUCLEOTIDE SEQUENCE</scope>
</reference>
<gene>
    <name evidence="1" type="ORF">TDIB3V08_LOCUS8789</name>
</gene>
<evidence type="ECO:0008006" key="2">
    <source>
        <dbReference type="Google" id="ProtNLM"/>
    </source>
</evidence>
<evidence type="ECO:0000313" key="1">
    <source>
        <dbReference type="EMBL" id="CAD7202607.1"/>
    </source>
</evidence>